<dbReference type="Proteomes" id="UP000265520">
    <property type="component" value="Unassembled WGS sequence"/>
</dbReference>
<feature type="non-terminal residue" evidence="1">
    <location>
        <position position="66"/>
    </location>
</feature>
<protein>
    <submittedName>
        <fullName evidence="1">Uncharacterized protein</fullName>
    </submittedName>
</protein>
<name>A0A392UE30_9FABA</name>
<organism evidence="1 2">
    <name type="scientific">Trifolium medium</name>
    <dbReference type="NCBI Taxonomy" id="97028"/>
    <lineage>
        <taxon>Eukaryota</taxon>
        <taxon>Viridiplantae</taxon>
        <taxon>Streptophyta</taxon>
        <taxon>Embryophyta</taxon>
        <taxon>Tracheophyta</taxon>
        <taxon>Spermatophyta</taxon>
        <taxon>Magnoliopsida</taxon>
        <taxon>eudicotyledons</taxon>
        <taxon>Gunneridae</taxon>
        <taxon>Pentapetalae</taxon>
        <taxon>rosids</taxon>
        <taxon>fabids</taxon>
        <taxon>Fabales</taxon>
        <taxon>Fabaceae</taxon>
        <taxon>Papilionoideae</taxon>
        <taxon>50 kb inversion clade</taxon>
        <taxon>NPAAA clade</taxon>
        <taxon>Hologalegina</taxon>
        <taxon>IRL clade</taxon>
        <taxon>Trifolieae</taxon>
        <taxon>Trifolium</taxon>
    </lineage>
</organism>
<sequence length="66" mass="7134">MDKIQKHTSRGRAVEGLAEPLELLRVRLATVSPGVVTEFETVAANFILLEEGGARGIASENEKIKS</sequence>
<dbReference type="AlphaFoldDB" id="A0A392UE30"/>
<evidence type="ECO:0000313" key="1">
    <source>
        <dbReference type="EMBL" id="MCI71662.1"/>
    </source>
</evidence>
<keyword evidence="2" id="KW-1185">Reference proteome</keyword>
<accession>A0A392UE30</accession>
<dbReference type="EMBL" id="LXQA010801053">
    <property type="protein sequence ID" value="MCI71662.1"/>
    <property type="molecule type" value="Genomic_DNA"/>
</dbReference>
<proteinExistence type="predicted"/>
<reference evidence="1 2" key="1">
    <citation type="journal article" date="2018" name="Front. Plant Sci.">
        <title>Red Clover (Trifolium pratense) and Zigzag Clover (T. medium) - A Picture of Genomic Similarities and Differences.</title>
        <authorList>
            <person name="Dluhosova J."/>
            <person name="Istvanek J."/>
            <person name="Nedelnik J."/>
            <person name="Repkova J."/>
        </authorList>
    </citation>
    <scope>NUCLEOTIDE SEQUENCE [LARGE SCALE GENOMIC DNA]</scope>
    <source>
        <strain evidence="2">cv. 10/8</strain>
        <tissue evidence="1">Leaf</tissue>
    </source>
</reference>
<comment type="caution">
    <text evidence="1">The sequence shown here is derived from an EMBL/GenBank/DDBJ whole genome shotgun (WGS) entry which is preliminary data.</text>
</comment>
<evidence type="ECO:0000313" key="2">
    <source>
        <dbReference type="Proteomes" id="UP000265520"/>
    </source>
</evidence>